<dbReference type="AlphaFoldDB" id="A0A3S1CH98"/>
<evidence type="ECO:0000313" key="1">
    <source>
        <dbReference type="EMBL" id="RUT07277.1"/>
    </source>
</evidence>
<gene>
    <name evidence="1" type="ORF">DSM106972_025380</name>
</gene>
<keyword evidence="2" id="KW-1185">Reference proteome</keyword>
<protein>
    <submittedName>
        <fullName evidence="1">Uncharacterized protein</fullName>
    </submittedName>
</protein>
<name>A0A3S1CH98_9CYAN</name>
<dbReference type="Proteomes" id="UP000271624">
    <property type="component" value="Unassembled WGS sequence"/>
</dbReference>
<sequence>MIILPGDYEYQETLNYPSLFMQFRHELTGNYSWIKNIETGMVEPVSYKRLQEYLNDGEYDVAMEDNEEEELDMFDYVDTCGVYNA</sequence>
<dbReference type="RefSeq" id="WP_127081100.1">
    <property type="nucleotide sequence ID" value="NZ_RSCL01000005.1"/>
</dbReference>
<proteinExistence type="predicted"/>
<reference evidence="1" key="1">
    <citation type="submission" date="2018-12" db="EMBL/GenBank/DDBJ databases">
        <authorList>
            <person name="Will S."/>
            <person name="Neumann-Schaal M."/>
            <person name="Henke P."/>
        </authorList>
    </citation>
    <scope>NUCLEOTIDE SEQUENCE</scope>
    <source>
        <strain evidence="1">PCC 7102</strain>
    </source>
</reference>
<comment type="caution">
    <text evidence="1">The sequence shown here is derived from an EMBL/GenBank/DDBJ whole genome shotgun (WGS) entry which is preliminary data.</text>
</comment>
<dbReference type="EMBL" id="RSCL01000005">
    <property type="protein sequence ID" value="RUT07277.1"/>
    <property type="molecule type" value="Genomic_DNA"/>
</dbReference>
<accession>A0A3S1CH98</accession>
<organism evidence="1 2">
    <name type="scientific">Dulcicalothrix desertica PCC 7102</name>
    <dbReference type="NCBI Taxonomy" id="232991"/>
    <lineage>
        <taxon>Bacteria</taxon>
        <taxon>Bacillati</taxon>
        <taxon>Cyanobacteriota</taxon>
        <taxon>Cyanophyceae</taxon>
        <taxon>Nostocales</taxon>
        <taxon>Calotrichaceae</taxon>
        <taxon>Dulcicalothrix</taxon>
    </lineage>
</organism>
<evidence type="ECO:0000313" key="2">
    <source>
        <dbReference type="Proteomes" id="UP000271624"/>
    </source>
</evidence>
<reference evidence="1" key="2">
    <citation type="journal article" date="2019" name="Genome Biol. Evol.">
        <title>Day and night: Metabolic profiles and evolutionary relationships of six axenic non-marine cyanobacteria.</title>
        <authorList>
            <person name="Will S.E."/>
            <person name="Henke P."/>
            <person name="Boedeker C."/>
            <person name="Huang S."/>
            <person name="Brinkmann H."/>
            <person name="Rohde M."/>
            <person name="Jarek M."/>
            <person name="Friedl T."/>
            <person name="Seufert S."/>
            <person name="Schumacher M."/>
            <person name="Overmann J."/>
            <person name="Neumann-Schaal M."/>
            <person name="Petersen J."/>
        </authorList>
    </citation>
    <scope>NUCLEOTIDE SEQUENCE [LARGE SCALE GENOMIC DNA]</scope>
    <source>
        <strain evidence="1">PCC 7102</strain>
    </source>
</reference>